<dbReference type="Proteomes" id="UP000054172">
    <property type="component" value="Unassembled WGS sequence"/>
</dbReference>
<feature type="binding site" evidence="6">
    <location>
        <begin position="127"/>
        <end position="128"/>
    </location>
    <ligand>
        <name>S-adenosyl-L-methionine</name>
        <dbReference type="ChEBI" id="CHEBI:59789"/>
    </ligand>
</feature>
<dbReference type="Gene3D" id="3.40.50.150">
    <property type="entry name" value="Vaccinia Virus protein VP39"/>
    <property type="match status" value="1"/>
</dbReference>
<keyword evidence="4 6" id="KW-0808">Transferase</keyword>
<dbReference type="SUPFAM" id="SSF53335">
    <property type="entry name" value="S-adenosyl-L-methionine-dependent methyltransferases"/>
    <property type="match status" value="1"/>
</dbReference>
<dbReference type="AlphaFoldDB" id="A0A0Q4B9W9"/>
<dbReference type="PANTHER" id="PTHR31760">
    <property type="entry name" value="S-ADENOSYL-L-METHIONINE-DEPENDENT METHYLTRANSFERASES SUPERFAMILY PROTEIN"/>
    <property type="match status" value="1"/>
</dbReference>
<evidence type="ECO:0000256" key="6">
    <source>
        <dbReference type="HAMAP-Rule" id="MF_00074"/>
    </source>
</evidence>
<dbReference type="EMBL" id="LIIK01000005">
    <property type="protein sequence ID" value="KQM09415.1"/>
    <property type="molecule type" value="Genomic_DNA"/>
</dbReference>
<evidence type="ECO:0000313" key="7">
    <source>
        <dbReference type="EMBL" id="KQM09415.1"/>
    </source>
</evidence>
<feature type="binding site" evidence="6">
    <location>
        <position position="76"/>
    </location>
    <ligand>
        <name>S-adenosyl-L-methionine</name>
        <dbReference type="ChEBI" id="CHEBI:59789"/>
    </ligand>
</feature>
<dbReference type="PIRSF" id="PIRSF003078">
    <property type="entry name" value="GidB"/>
    <property type="match status" value="1"/>
</dbReference>
<protein>
    <recommendedName>
        <fullName evidence="6">Ribosomal RNA small subunit methyltransferase G</fullName>
        <ecNumber evidence="6">2.1.1.-</ecNumber>
    </recommendedName>
    <alternativeName>
        <fullName evidence="6">16S rRNA 7-methylguanosine methyltransferase</fullName>
        <shortName evidence="6">16S rRNA m7G methyltransferase</shortName>
    </alternativeName>
</protein>
<dbReference type="PATRIC" id="fig|1702214.3.peg.2115"/>
<reference evidence="7" key="1">
    <citation type="submission" date="2015-08" db="EMBL/GenBank/DDBJ databases">
        <title>Candidatus Bacteriodes Periocalifornicus.</title>
        <authorList>
            <person name="McLean J.S."/>
            <person name="Kelley S."/>
        </authorList>
    </citation>
    <scope>NUCLEOTIDE SEQUENCE [LARGE SCALE GENOMIC DNA]</scope>
    <source>
        <strain evidence="7">12B</strain>
    </source>
</reference>
<organism evidence="7 8">
    <name type="scientific">Candidatus [Bacteroides] periocalifornicus</name>
    <dbReference type="NCBI Taxonomy" id="1702214"/>
    <lineage>
        <taxon>Bacteria</taxon>
        <taxon>Pseudomonadati</taxon>
        <taxon>Bacteroidota</taxon>
    </lineage>
</organism>
<evidence type="ECO:0000313" key="8">
    <source>
        <dbReference type="Proteomes" id="UP000054172"/>
    </source>
</evidence>
<comment type="similarity">
    <text evidence="6">Belongs to the methyltransferase superfamily. RNA methyltransferase RsmG family.</text>
</comment>
<keyword evidence="5 6" id="KW-0949">S-adenosyl-L-methionine</keyword>
<keyword evidence="3 6" id="KW-0489">Methyltransferase</keyword>
<gene>
    <name evidence="6" type="primary">rsmG</name>
    <name evidence="7" type="ORF">AL399_01700</name>
</gene>
<feature type="binding site" evidence="6">
    <location>
        <position position="81"/>
    </location>
    <ligand>
        <name>S-adenosyl-L-methionine</name>
        <dbReference type="ChEBI" id="CHEBI:59789"/>
    </ligand>
</feature>
<dbReference type="GO" id="GO:0070043">
    <property type="term" value="F:rRNA (guanine-N7-)-methyltransferase activity"/>
    <property type="evidence" value="ECO:0007669"/>
    <property type="project" value="UniProtKB-UniRule"/>
</dbReference>
<comment type="function">
    <text evidence="6">Specifically methylates the N7 position of a guanine in 16S rRNA.</text>
</comment>
<evidence type="ECO:0000256" key="3">
    <source>
        <dbReference type="ARBA" id="ARBA00022603"/>
    </source>
</evidence>
<evidence type="ECO:0000256" key="4">
    <source>
        <dbReference type="ARBA" id="ARBA00022679"/>
    </source>
</evidence>
<evidence type="ECO:0000256" key="5">
    <source>
        <dbReference type="ARBA" id="ARBA00022691"/>
    </source>
</evidence>
<comment type="subcellular location">
    <subcellularLocation>
        <location evidence="6">Cytoplasm</location>
    </subcellularLocation>
</comment>
<comment type="caution">
    <text evidence="7">The sequence shown here is derived from an EMBL/GenBank/DDBJ whole genome shotgun (WGS) entry which is preliminary data.</text>
</comment>
<accession>A0A0Q4B9W9</accession>
<sequence>MPNNYREEIEQLFPWISPICVDLLLQLPALYTDWNAKINLISRKDIDALMPHHVYHSLCIGACYPLAPGTTALDFGTGGGFPGIPLAIAFPDVQFLLIDSVGKKVRVVEDIAKQLGLTNVTTQQVRGEELKGQYTYVVSRAVADLSQLWRWVRPLLPPADNLPQPNGLLALKGGDFLHRELAPFGKRIQTWPLRQIIDSDYYDEKFLVFVPAAAERTWGHRSRKVR</sequence>
<dbReference type="HAMAP" id="MF_00074">
    <property type="entry name" value="16SrRNA_methyltr_G"/>
    <property type="match status" value="1"/>
</dbReference>
<keyword evidence="2 6" id="KW-0698">rRNA processing</keyword>
<dbReference type="NCBIfam" id="TIGR00138">
    <property type="entry name" value="rsmG_gidB"/>
    <property type="match status" value="1"/>
</dbReference>
<dbReference type="GO" id="GO:0005829">
    <property type="term" value="C:cytosol"/>
    <property type="evidence" value="ECO:0007669"/>
    <property type="project" value="TreeGrafter"/>
</dbReference>
<dbReference type="PANTHER" id="PTHR31760:SF0">
    <property type="entry name" value="S-ADENOSYL-L-METHIONINE-DEPENDENT METHYLTRANSFERASES SUPERFAMILY PROTEIN"/>
    <property type="match status" value="1"/>
</dbReference>
<dbReference type="STRING" id="1702214.AL399_01700"/>
<evidence type="ECO:0000256" key="2">
    <source>
        <dbReference type="ARBA" id="ARBA00022552"/>
    </source>
</evidence>
<dbReference type="InterPro" id="IPR029063">
    <property type="entry name" value="SAM-dependent_MTases_sf"/>
</dbReference>
<keyword evidence="8" id="KW-1185">Reference proteome</keyword>
<dbReference type="Pfam" id="PF02527">
    <property type="entry name" value="GidB"/>
    <property type="match status" value="1"/>
</dbReference>
<dbReference type="EC" id="2.1.1.-" evidence="6"/>
<name>A0A0Q4B9W9_9BACT</name>
<dbReference type="InterPro" id="IPR003682">
    <property type="entry name" value="rRNA_ssu_MeTfrase_G"/>
</dbReference>
<proteinExistence type="inferred from homology"/>
<evidence type="ECO:0000256" key="1">
    <source>
        <dbReference type="ARBA" id="ARBA00022490"/>
    </source>
</evidence>
<feature type="binding site" evidence="6">
    <location>
        <position position="140"/>
    </location>
    <ligand>
        <name>S-adenosyl-L-methionine</name>
        <dbReference type="ChEBI" id="CHEBI:59789"/>
    </ligand>
</feature>
<comment type="caution">
    <text evidence="6">Lacks conserved residue(s) required for the propagation of feature annotation.</text>
</comment>
<keyword evidence="1 6" id="KW-0963">Cytoplasm</keyword>